<evidence type="ECO:0000313" key="1">
    <source>
        <dbReference type="EMBL" id="KIL62479.1"/>
    </source>
</evidence>
<keyword evidence="2" id="KW-1185">Reference proteome</keyword>
<dbReference type="Proteomes" id="UP000054549">
    <property type="component" value="Unassembled WGS sequence"/>
</dbReference>
<dbReference type="EMBL" id="KN818270">
    <property type="protein sequence ID" value="KIL62479.1"/>
    <property type="molecule type" value="Genomic_DNA"/>
</dbReference>
<name>A0A0C2T7B7_AMAMK</name>
<protein>
    <submittedName>
        <fullName evidence="1">Uncharacterized protein</fullName>
    </submittedName>
</protein>
<proteinExistence type="predicted"/>
<evidence type="ECO:0000313" key="2">
    <source>
        <dbReference type="Proteomes" id="UP000054549"/>
    </source>
</evidence>
<organism evidence="1 2">
    <name type="scientific">Amanita muscaria (strain Koide BX008)</name>
    <dbReference type="NCBI Taxonomy" id="946122"/>
    <lineage>
        <taxon>Eukaryota</taxon>
        <taxon>Fungi</taxon>
        <taxon>Dikarya</taxon>
        <taxon>Basidiomycota</taxon>
        <taxon>Agaricomycotina</taxon>
        <taxon>Agaricomycetes</taxon>
        <taxon>Agaricomycetidae</taxon>
        <taxon>Agaricales</taxon>
        <taxon>Pluteineae</taxon>
        <taxon>Amanitaceae</taxon>
        <taxon>Amanita</taxon>
    </lineage>
</organism>
<dbReference type="HOGENOM" id="CLU_2399217_0_0_1"/>
<gene>
    <name evidence="1" type="ORF">M378DRAFT_165688</name>
</gene>
<accession>A0A0C2T7B7</accession>
<sequence length="93" mass="10845">MKGIKRSIQPAFRLRLQGTQDGQERNAFEEFKRNWEMLIALQKEFGNPGVALRGFLRRLCVKLDFTPEFAAHRQEYCPPKGADMPEMPWKSTC</sequence>
<dbReference type="InParanoid" id="A0A0C2T7B7"/>
<dbReference type="AlphaFoldDB" id="A0A0C2T7B7"/>
<reference evidence="1 2" key="1">
    <citation type="submission" date="2014-04" db="EMBL/GenBank/DDBJ databases">
        <title>Evolutionary Origins and Diversification of the Mycorrhizal Mutualists.</title>
        <authorList>
            <consortium name="DOE Joint Genome Institute"/>
            <consortium name="Mycorrhizal Genomics Consortium"/>
            <person name="Kohler A."/>
            <person name="Kuo A."/>
            <person name="Nagy L.G."/>
            <person name="Floudas D."/>
            <person name="Copeland A."/>
            <person name="Barry K.W."/>
            <person name="Cichocki N."/>
            <person name="Veneault-Fourrey C."/>
            <person name="LaButti K."/>
            <person name="Lindquist E.A."/>
            <person name="Lipzen A."/>
            <person name="Lundell T."/>
            <person name="Morin E."/>
            <person name="Murat C."/>
            <person name="Riley R."/>
            <person name="Ohm R."/>
            <person name="Sun H."/>
            <person name="Tunlid A."/>
            <person name="Henrissat B."/>
            <person name="Grigoriev I.V."/>
            <person name="Hibbett D.S."/>
            <person name="Martin F."/>
        </authorList>
    </citation>
    <scope>NUCLEOTIDE SEQUENCE [LARGE SCALE GENOMIC DNA]</scope>
    <source>
        <strain evidence="1 2">Koide BX008</strain>
    </source>
</reference>